<sequence length="318" mass="33098">MTGSDEFRLALVGAGRMGHHHLRALSDHPTVRIRYVVDPVPAAREAVAAAGLPAYPGVEDLLADAAPDGLLVTAPTGRHGALVAVAAKAGLPVLCEKPAGLDPAEAAEAGRVAATAGIGFQVAYWRRFVPQLRRLRERIAAGELGEVLFVAAAQWDGEPPAAAFRTGSGGIFVDMGVHEFDQIRWLTGQEIDRVAVQPAGPVTDPAVRGRDVDSAQALLGLSGGGTALVSLGRHHRGGDMATVEVFGTRDHERLTFLDPADGDATMYAALARQAEDFAGLVRAGRSAGAGVADAVAVLDAAQCATAQLTRDHEVHTDR</sequence>
<dbReference type="Gene3D" id="3.30.360.10">
    <property type="entry name" value="Dihydrodipicolinate Reductase, domain 2"/>
    <property type="match status" value="1"/>
</dbReference>
<dbReference type="Pfam" id="PF01408">
    <property type="entry name" value="GFO_IDH_MocA"/>
    <property type="match status" value="1"/>
</dbReference>
<organism evidence="5 6">
    <name type="scientific">Micromonospora marina</name>
    <dbReference type="NCBI Taxonomy" id="307120"/>
    <lineage>
        <taxon>Bacteria</taxon>
        <taxon>Bacillati</taxon>
        <taxon>Actinomycetota</taxon>
        <taxon>Actinomycetes</taxon>
        <taxon>Micromonosporales</taxon>
        <taxon>Micromonosporaceae</taxon>
        <taxon>Micromonospora</taxon>
    </lineage>
</organism>
<dbReference type="InterPro" id="IPR000683">
    <property type="entry name" value="Gfo/Idh/MocA-like_OxRdtase_N"/>
</dbReference>
<dbReference type="GO" id="GO:0016491">
    <property type="term" value="F:oxidoreductase activity"/>
    <property type="evidence" value="ECO:0007669"/>
    <property type="project" value="UniProtKB-KW"/>
</dbReference>
<name>A0A1C4ZKK7_9ACTN</name>
<dbReference type="EMBL" id="FMCV01000018">
    <property type="protein sequence ID" value="SCF33429.1"/>
    <property type="molecule type" value="Genomic_DNA"/>
</dbReference>
<dbReference type="GO" id="GO:0005737">
    <property type="term" value="C:cytoplasm"/>
    <property type="evidence" value="ECO:0007669"/>
    <property type="project" value="TreeGrafter"/>
</dbReference>
<dbReference type="GO" id="GO:0000166">
    <property type="term" value="F:nucleotide binding"/>
    <property type="evidence" value="ECO:0007669"/>
    <property type="project" value="InterPro"/>
</dbReference>
<gene>
    <name evidence="5" type="ORF">GA0070215_11859</name>
</gene>
<keyword evidence="6" id="KW-1185">Reference proteome</keyword>
<evidence type="ECO:0000256" key="1">
    <source>
        <dbReference type="ARBA" id="ARBA00010928"/>
    </source>
</evidence>
<accession>A0A1C4ZKK7</accession>
<evidence type="ECO:0000313" key="6">
    <source>
        <dbReference type="Proteomes" id="UP000198551"/>
    </source>
</evidence>
<evidence type="ECO:0000256" key="2">
    <source>
        <dbReference type="ARBA" id="ARBA00023002"/>
    </source>
</evidence>
<dbReference type="AlphaFoldDB" id="A0A1C4ZKK7"/>
<dbReference type="Pfam" id="PF22725">
    <property type="entry name" value="GFO_IDH_MocA_C3"/>
    <property type="match status" value="1"/>
</dbReference>
<dbReference type="Proteomes" id="UP000198551">
    <property type="component" value="Unassembled WGS sequence"/>
</dbReference>
<reference evidence="6" key="1">
    <citation type="submission" date="2016-06" db="EMBL/GenBank/DDBJ databases">
        <authorList>
            <person name="Varghese N."/>
        </authorList>
    </citation>
    <scope>NUCLEOTIDE SEQUENCE [LARGE SCALE GENOMIC DNA]</scope>
    <source>
        <strain evidence="6">DSM 45555</strain>
    </source>
</reference>
<dbReference type="SUPFAM" id="SSF51735">
    <property type="entry name" value="NAD(P)-binding Rossmann-fold domains"/>
    <property type="match status" value="1"/>
</dbReference>
<proteinExistence type="inferred from homology"/>
<protein>
    <submittedName>
        <fullName evidence="5">Myo-inositol 2-dehydrogenase / D-chiro-inositol 1-dehydrogenase</fullName>
    </submittedName>
</protein>
<dbReference type="Gene3D" id="3.40.50.720">
    <property type="entry name" value="NAD(P)-binding Rossmann-like Domain"/>
    <property type="match status" value="1"/>
</dbReference>
<dbReference type="PANTHER" id="PTHR42840:SF3">
    <property type="entry name" value="BINDING ROSSMANN FOLD OXIDOREDUCTASE, PUTATIVE (AFU_ORTHOLOGUE AFUA_2G10240)-RELATED"/>
    <property type="match status" value="1"/>
</dbReference>
<feature type="domain" description="GFO/IDH/MocA-like oxidoreductase" evidence="4">
    <location>
        <begin position="133"/>
        <end position="249"/>
    </location>
</feature>
<dbReference type="GO" id="GO:0006740">
    <property type="term" value="P:NADPH regeneration"/>
    <property type="evidence" value="ECO:0007669"/>
    <property type="project" value="TreeGrafter"/>
</dbReference>
<comment type="similarity">
    <text evidence="1">Belongs to the Gfo/Idh/MocA family.</text>
</comment>
<dbReference type="RefSeq" id="WP_018786827.1">
    <property type="nucleotide sequence ID" value="NZ_FMCV01000018.1"/>
</dbReference>
<dbReference type="InterPro" id="IPR036291">
    <property type="entry name" value="NAD(P)-bd_dom_sf"/>
</dbReference>
<evidence type="ECO:0000313" key="5">
    <source>
        <dbReference type="EMBL" id="SCF33429.1"/>
    </source>
</evidence>
<evidence type="ECO:0000259" key="3">
    <source>
        <dbReference type="Pfam" id="PF01408"/>
    </source>
</evidence>
<dbReference type="PANTHER" id="PTHR42840">
    <property type="entry name" value="NAD(P)-BINDING ROSSMANN-FOLD SUPERFAMILY PROTEIN-RELATED"/>
    <property type="match status" value="1"/>
</dbReference>
<feature type="domain" description="Gfo/Idh/MocA-like oxidoreductase N-terminal" evidence="3">
    <location>
        <begin position="7"/>
        <end position="123"/>
    </location>
</feature>
<keyword evidence="2" id="KW-0560">Oxidoreductase</keyword>
<dbReference type="InterPro" id="IPR055170">
    <property type="entry name" value="GFO_IDH_MocA-like_dom"/>
</dbReference>
<evidence type="ECO:0000259" key="4">
    <source>
        <dbReference type="Pfam" id="PF22725"/>
    </source>
</evidence>
<dbReference type="SUPFAM" id="SSF55347">
    <property type="entry name" value="Glyceraldehyde-3-phosphate dehydrogenase-like, C-terminal domain"/>
    <property type="match status" value="1"/>
</dbReference>